<dbReference type="GO" id="GO:0006506">
    <property type="term" value="P:GPI anchor biosynthetic process"/>
    <property type="evidence" value="ECO:0007669"/>
    <property type="project" value="TreeGrafter"/>
</dbReference>
<dbReference type="GO" id="GO:0016020">
    <property type="term" value="C:membrane"/>
    <property type="evidence" value="ECO:0007669"/>
    <property type="project" value="UniProtKB-SubCell"/>
</dbReference>
<feature type="region of interest" description="Disordered" evidence="5">
    <location>
        <begin position="61"/>
        <end position="92"/>
    </location>
</feature>
<evidence type="ECO:0000256" key="4">
    <source>
        <dbReference type="ARBA" id="ARBA00023136"/>
    </source>
</evidence>
<dbReference type="EMBL" id="PJQM01001306">
    <property type="protein sequence ID" value="RCI02662.1"/>
    <property type="molecule type" value="Genomic_DNA"/>
</dbReference>
<accession>A0A367KLE8</accession>
<dbReference type="InterPro" id="IPR052263">
    <property type="entry name" value="GPI_Anchor_Biosynth"/>
</dbReference>
<proteinExistence type="predicted"/>
<keyword evidence="3 6" id="KW-1133">Transmembrane helix</keyword>
<feature type="transmembrane region" description="Helical" evidence="6">
    <location>
        <begin position="223"/>
        <end position="246"/>
    </location>
</feature>
<dbReference type="OrthoDB" id="690928at2759"/>
<evidence type="ECO:0000259" key="7">
    <source>
        <dbReference type="Pfam" id="PF08510"/>
    </source>
</evidence>
<dbReference type="STRING" id="4846.A0A367KLE8"/>
<dbReference type="Proteomes" id="UP000253551">
    <property type="component" value="Unassembled WGS sequence"/>
</dbReference>
<dbReference type="AlphaFoldDB" id="A0A367KLE8"/>
<dbReference type="Pfam" id="PF08510">
    <property type="entry name" value="PIG-P"/>
    <property type="match status" value="1"/>
</dbReference>
<gene>
    <name evidence="8" type="ORF">CU098_002927</name>
</gene>
<dbReference type="InterPro" id="IPR013717">
    <property type="entry name" value="PIG-P"/>
</dbReference>
<feature type="transmembrane region" description="Helical" evidence="6">
    <location>
        <begin position="184"/>
        <end position="203"/>
    </location>
</feature>
<evidence type="ECO:0000313" key="8">
    <source>
        <dbReference type="EMBL" id="RCI02662.1"/>
    </source>
</evidence>
<name>A0A367KLE8_RHIST</name>
<evidence type="ECO:0000313" key="9">
    <source>
        <dbReference type="Proteomes" id="UP000253551"/>
    </source>
</evidence>
<comment type="caution">
    <text evidence="8">The sequence shown here is derived from an EMBL/GenBank/DDBJ whole genome shotgun (WGS) entry which is preliminary data.</text>
</comment>
<comment type="subcellular location">
    <subcellularLocation>
        <location evidence="1">Membrane</location>
        <topology evidence="1">Multi-pass membrane protein</topology>
    </subcellularLocation>
</comment>
<protein>
    <recommendedName>
        <fullName evidence="7">PIG-P domain-containing protein</fullName>
    </recommendedName>
</protein>
<evidence type="ECO:0000256" key="5">
    <source>
        <dbReference type="SAM" id="MobiDB-lite"/>
    </source>
</evidence>
<evidence type="ECO:0000256" key="6">
    <source>
        <dbReference type="SAM" id="Phobius"/>
    </source>
</evidence>
<sequence>MAIKEVSNSTNALSYFSQKSTTGHLVAKNASALSTSRSTSSLPNLVNFNSASALTNIHKKQPVIVRRGRSQQTTRVSNESKEQPKKPISTKRRHSFSSFLTVKFGKKTSMDETIIEYKRTATSIANNIITFSNPTITGRVPSVQFQSGKKGHRPRSYSELPYNLPPVERAPPVATTNKTPAYEYYGFVMYLSSFVAFGIYLIWAYVPDQILHRLGITYYPSRYWALAIPIWLMTFVWFIFLSFMAVNLMNTPSFDSLYCITDEHANLMCMDKEMISDRPSDWMPELHDIPIGLVNMLLYQEEPYMIPTQMNKGTKDDLVRHKTRLNQTKFVPKKK</sequence>
<evidence type="ECO:0000256" key="2">
    <source>
        <dbReference type="ARBA" id="ARBA00022692"/>
    </source>
</evidence>
<organism evidence="8 9">
    <name type="scientific">Rhizopus stolonifer</name>
    <name type="common">Rhizopus nigricans</name>
    <dbReference type="NCBI Taxonomy" id="4846"/>
    <lineage>
        <taxon>Eukaryota</taxon>
        <taxon>Fungi</taxon>
        <taxon>Fungi incertae sedis</taxon>
        <taxon>Mucoromycota</taxon>
        <taxon>Mucoromycotina</taxon>
        <taxon>Mucoromycetes</taxon>
        <taxon>Mucorales</taxon>
        <taxon>Mucorineae</taxon>
        <taxon>Rhizopodaceae</taxon>
        <taxon>Rhizopus</taxon>
    </lineage>
</organism>
<feature type="domain" description="PIG-P" evidence="7">
    <location>
        <begin position="182"/>
        <end position="299"/>
    </location>
</feature>
<dbReference type="PANTHER" id="PTHR46346">
    <property type="entry name" value="PHOSPHATIDYLINOSITOL N-ACETYLGLUCOSAMINYLTRANSFERASE SUBUNIT P"/>
    <property type="match status" value="1"/>
</dbReference>
<keyword evidence="4 6" id="KW-0472">Membrane</keyword>
<evidence type="ECO:0000256" key="1">
    <source>
        <dbReference type="ARBA" id="ARBA00004141"/>
    </source>
</evidence>
<evidence type="ECO:0000256" key="3">
    <source>
        <dbReference type="ARBA" id="ARBA00022989"/>
    </source>
</evidence>
<keyword evidence="2 6" id="KW-0812">Transmembrane</keyword>
<keyword evidence="9" id="KW-1185">Reference proteome</keyword>
<dbReference type="GO" id="GO:0005783">
    <property type="term" value="C:endoplasmic reticulum"/>
    <property type="evidence" value="ECO:0007669"/>
    <property type="project" value="TreeGrafter"/>
</dbReference>
<reference evidence="8 9" key="1">
    <citation type="journal article" date="2018" name="G3 (Bethesda)">
        <title>Phylogenetic and Phylogenomic Definition of Rhizopus Species.</title>
        <authorList>
            <person name="Gryganskyi A.P."/>
            <person name="Golan J."/>
            <person name="Dolatabadi S."/>
            <person name="Mondo S."/>
            <person name="Robb S."/>
            <person name="Idnurm A."/>
            <person name="Muszewska A."/>
            <person name="Steczkiewicz K."/>
            <person name="Masonjones S."/>
            <person name="Liao H.L."/>
            <person name="Gajdeczka M.T."/>
            <person name="Anike F."/>
            <person name="Vuek A."/>
            <person name="Anishchenko I.M."/>
            <person name="Voigt K."/>
            <person name="de Hoog G.S."/>
            <person name="Smith M.E."/>
            <person name="Heitman J."/>
            <person name="Vilgalys R."/>
            <person name="Stajich J.E."/>
        </authorList>
    </citation>
    <scope>NUCLEOTIDE SEQUENCE [LARGE SCALE GENOMIC DNA]</scope>
    <source>
        <strain evidence="8 9">LSU 92-RS-03</strain>
    </source>
</reference>
<dbReference type="PANTHER" id="PTHR46346:SF1">
    <property type="entry name" value="PHOSPHATIDYLINOSITOL N-ACETYLGLUCOSAMINYLTRANSFERASE SUBUNIT P"/>
    <property type="match status" value="1"/>
</dbReference>